<dbReference type="EMBL" id="UYRR01004547">
    <property type="protein sequence ID" value="VDK21121.1"/>
    <property type="molecule type" value="Genomic_DNA"/>
</dbReference>
<gene>
    <name evidence="2" type="ORF">ASIM_LOCUS3083</name>
</gene>
<reference evidence="2 3" key="2">
    <citation type="submission" date="2018-11" db="EMBL/GenBank/DDBJ databases">
        <authorList>
            <consortium name="Pathogen Informatics"/>
        </authorList>
    </citation>
    <scope>NUCLEOTIDE SEQUENCE [LARGE SCALE GENOMIC DNA]</scope>
</reference>
<dbReference type="AlphaFoldDB" id="A0A0M3J6Q0"/>
<reference evidence="4" key="1">
    <citation type="submission" date="2017-02" db="UniProtKB">
        <authorList>
            <consortium name="WormBaseParasite"/>
        </authorList>
    </citation>
    <scope>IDENTIFICATION</scope>
</reference>
<evidence type="ECO:0000313" key="3">
    <source>
        <dbReference type="Proteomes" id="UP000267096"/>
    </source>
</evidence>
<evidence type="ECO:0000256" key="1">
    <source>
        <dbReference type="SAM" id="MobiDB-lite"/>
    </source>
</evidence>
<evidence type="ECO:0000313" key="4">
    <source>
        <dbReference type="WBParaSite" id="ASIM_0000324001-mRNA-1"/>
    </source>
</evidence>
<dbReference type="Proteomes" id="UP000267096">
    <property type="component" value="Unassembled WGS sequence"/>
</dbReference>
<feature type="region of interest" description="Disordered" evidence="1">
    <location>
        <begin position="1"/>
        <end position="40"/>
    </location>
</feature>
<sequence>MIHLPPPPQQQQQLQAQTSSMKESGGNRKLGVHRLKRERSSADRVVATVIATGSTMNSSAVTGSLQQPAGTVSGVVVSCRVNELVW</sequence>
<dbReference type="WBParaSite" id="ASIM_0000324001-mRNA-1">
    <property type="protein sequence ID" value="ASIM_0000324001-mRNA-1"/>
    <property type="gene ID" value="ASIM_0000324001"/>
</dbReference>
<name>A0A0M3J6Q0_ANISI</name>
<keyword evidence="3" id="KW-1185">Reference proteome</keyword>
<protein>
    <submittedName>
        <fullName evidence="2 4">Uncharacterized protein</fullName>
    </submittedName>
</protein>
<proteinExistence type="predicted"/>
<accession>A0A0M3J6Q0</accession>
<evidence type="ECO:0000313" key="2">
    <source>
        <dbReference type="EMBL" id="VDK21121.1"/>
    </source>
</evidence>
<organism evidence="4">
    <name type="scientific">Anisakis simplex</name>
    <name type="common">Herring worm</name>
    <dbReference type="NCBI Taxonomy" id="6269"/>
    <lineage>
        <taxon>Eukaryota</taxon>
        <taxon>Metazoa</taxon>
        <taxon>Ecdysozoa</taxon>
        <taxon>Nematoda</taxon>
        <taxon>Chromadorea</taxon>
        <taxon>Rhabditida</taxon>
        <taxon>Spirurina</taxon>
        <taxon>Ascaridomorpha</taxon>
        <taxon>Ascaridoidea</taxon>
        <taxon>Anisakidae</taxon>
        <taxon>Anisakis</taxon>
        <taxon>Anisakis simplex complex</taxon>
    </lineage>
</organism>